<organism evidence="1 2">
    <name type="scientific">Syphacia muris</name>
    <dbReference type="NCBI Taxonomy" id="451379"/>
    <lineage>
        <taxon>Eukaryota</taxon>
        <taxon>Metazoa</taxon>
        <taxon>Ecdysozoa</taxon>
        <taxon>Nematoda</taxon>
        <taxon>Chromadorea</taxon>
        <taxon>Rhabditida</taxon>
        <taxon>Spirurina</taxon>
        <taxon>Oxyuridomorpha</taxon>
        <taxon>Oxyuroidea</taxon>
        <taxon>Oxyuridae</taxon>
        <taxon>Syphacia</taxon>
    </lineage>
</organism>
<protein>
    <submittedName>
        <fullName evidence="2">Uncharacterized protein</fullName>
    </submittedName>
</protein>
<name>A0A0N5ATL8_9BILA</name>
<sequence length="89" mass="10395">MFEDERSQYDEVTRIGSITQLKNMKGYDDAERGAERKRVIFNRHEEFSHSGWGSGWVGERIRKHSFNFTFCPNGLFLCMLTDELAMLLG</sequence>
<reference evidence="2" key="1">
    <citation type="submission" date="2017-02" db="UniProtKB">
        <authorList>
            <consortium name="WormBaseParasite"/>
        </authorList>
    </citation>
    <scope>IDENTIFICATION</scope>
</reference>
<keyword evidence="1" id="KW-1185">Reference proteome</keyword>
<dbReference type="Proteomes" id="UP000046393">
    <property type="component" value="Unplaced"/>
</dbReference>
<accession>A0A0N5ATL8</accession>
<dbReference type="AlphaFoldDB" id="A0A0N5ATL8"/>
<proteinExistence type="predicted"/>
<evidence type="ECO:0000313" key="2">
    <source>
        <dbReference type="WBParaSite" id="SMUV_0000817901-mRNA-1"/>
    </source>
</evidence>
<evidence type="ECO:0000313" key="1">
    <source>
        <dbReference type="Proteomes" id="UP000046393"/>
    </source>
</evidence>
<dbReference type="WBParaSite" id="SMUV_0000817901-mRNA-1">
    <property type="protein sequence ID" value="SMUV_0000817901-mRNA-1"/>
    <property type="gene ID" value="SMUV_0000817901"/>
</dbReference>